<evidence type="ECO:0000313" key="3">
    <source>
        <dbReference type="Proteomes" id="UP001595640"/>
    </source>
</evidence>
<dbReference type="SUPFAM" id="SSF51658">
    <property type="entry name" value="Xylose isomerase-like"/>
    <property type="match status" value="1"/>
</dbReference>
<proteinExistence type="predicted"/>
<accession>A0ABV7LW84</accession>
<dbReference type="InterPro" id="IPR013022">
    <property type="entry name" value="Xyl_isomerase-like_TIM-brl"/>
</dbReference>
<comment type="caution">
    <text evidence="2">The sequence shown here is derived from an EMBL/GenBank/DDBJ whole genome shotgun (WGS) entry which is preliminary data.</text>
</comment>
<dbReference type="RefSeq" id="WP_229804282.1">
    <property type="nucleotide sequence ID" value="NZ_BMXD01000008.1"/>
</dbReference>
<dbReference type="GO" id="GO:0016853">
    <property type="term" value="F:isomerase activity"/>
    <property type="evidence" value="ECO:0007669"/>
    <property type="project" value="UniProtKB-KW"/>
</dbReference>
<dbReference type="Proteomes" id="UP001595640">
    <property type="component" value="Unassembled WGS sequence"/>
</dbReference>
<sequence>MTHHHGQAGLLPWLAEAGADGVEIRRELLPEGFDDFAGLGRACVEHGLGVVYSAADALWQNDAASHGTVTRLAEAKALGAIAIKFSLGHYEQGGAAAWASLTRCLHEAALPCVMVENDQTQDGGTLEPLGAFLTDAERAACPLSMTFDIGNWCWTGEDALQAAHRLGRHVRYVHCKGTLTRRGRLSACVPDDATLADWQALMATFHNGVARAIEYPLQDADPIALTRRQLQRLATL</sequence>
<keyword evidence="3" id="KW-1185">Reference proteome</keyword>
<reference evidence="3" key="1">
    <citation type="journal article" date="2019" name="Int. J. Syst. Evol. Microbiol.">
        <title>The Global Catalogue of Microorganisms (GCM) 10K type strain sequencing project: providing services to taxonomists for standard genome sequencing and annotation.</title>
        <authorList>
            <consortium name="The Broad Institute Genomics Platform"/>
            <consortium name="The Broad Institute Genome Sequencing Center for Infectious Disease"/>
            <person name="Wu L."/>
            <person name="Ma J."/>
        </authorList>
    </citation>
    <scope>NUCLEOTIDE SEQUENCE [LARGE SCALE GENOMIC DNA]</scope>
    <source>
        <strain evidence="3">KCTC 12847</strain>
    </source>
</reference>
<feature type="domain" description="Xylose isomerase-like TIM barrel" evidence="1">
    <location>
        <begin position="13"/>
        <end position="207"/>
    </location>
</feature>
<evidence type="ECO:0000313" key="2">
    <source>
        <dbReference type="EMBL" id="MFC3290635.1"/>
    </source>
</evidence>
<dbReference type="Pfam" id="PF01261">
    <property type="entry name" value="AP_endonuc_2"/>
    <property type="match status" value="1"/>
</dbReference>
<dbReference type="InterPro" id="IPR036237">
    <property type="entry name" value="Xyl_isomerase-like_sf"/>
</dbReference>
<gene>
    <name evidence="2" type="ORF">ACFOEI_00965</name>
</gene>
<dbReference type="EMBL" id="JBHRUH010000003">
    <property type="protein sequence ID" value="MFC3290635.1"/>
    <property type="molecule type" value="Genomic_DNA"/>
</dbReference>
<keyword evidence="2" id="KW-0413">Isomerase</keyword>
<evidence type="ECO:0000259" key="1">
    <source>
        <dbReference type="Pfam" id="PF01261"/>
    </source>
</evidence>
<dbReference type="Gene3D" id="3.20.20.150">
    <property type="entry name" value="Divalent-metal-dependent TIM barrel enzymes"/>
    <property type="match status" value="1"/>
</dbReference>
<protein>
    <submittedName>
        <fullName evidence="2">Sugar phosphate isomerase/epimerase family protein</fullName>
    </submittedName>
</protein>
<organism evidence="2 3">
    <name type="scientific">Modicisalibacter luteus</name>
    <dbReference type="NCBI Taxonomy" id="453962"/>
    <lineage>
        <taxon>Bacteria</taxon>
        <taxon>Pseudomonadati</taxon>
        <taxon>Pseudomonadota</taxon>
        <taxon>Gammaproteobacteria</taxon>
        <taxon>Oceanospirillales</taxon>
        <taxon>Halomonadaceae</taxon>
        <taxon>Modicisalibacter</taxon>
    </lineage>
</organism>
<name>A0ABV7LW84_9GAMM</name>